<feature type="region of interest" description="Disordered" evidence="1">
    <location>
        <begin position="55"/>
        <end position="81"/>
    </location>
</feature>
<organism evidence="2">
    <name type="scientific">Darwinula stevensoni</name>
    <dbReference type="NCBI Taxonomy" id="69355"/>
    <lineage>
        <taxon>Eukaryota</taxon>
        <taxon>Metazoa</taxon>
        <taxon>Ecdysozoa</taxon>
        <taxon>Arthropoda</taxon>
        <taxon>Crustacea</taxon>
        <taxon>Oligostraca</taxon>
        <taxon>Ostracoda</taxon>
        <taxon>Podocopa</taxon>
        <taxon>Podocopida</taxon>
        <taxon>Darwinulocopina</taxon>
        <taxon>Darwinuloidea</taxon>
        <taxon>Darwinulidae</taxon>
        <taxon>Darwinula</taxon>
    </lineage>
</organism>
<reference evidence="2" key="1">
    <citation type="submission" date="2020-11" db="EMBL/GenBank/DDBJ databases">
        <authorList>
            <person name="Tran Van P."/>
        </authorList>
    </citation>
    <scope>NUCLEOTIDE SEQUENCE</scope>
</reference>
<dbReference type="EMBL" id="LR902345">
    <property type="protein sequence ID" value="CAD7250389.1"/>
    <property type="molecule type" value="Genomic_DNA"/>
</dbReference>
<dbReference type="AlphaFoldDB" id="A0A7R9FPM8"/>
<keyword evidence="3" id="KW-1185">Reference proteome</keyword>
<accession>A0A7R9FPM8</accession>
<name>A0A7R9FPM8_9CRUS</name>
<evidence type="ECO:0000313" key="2">
    <source>
        <dbReference type="EMBL" id="CAD7250389.1"/>
    </source>
</evidence>
<gene>
    <name evidence="2" type="ORF">DSTB1V02_LOCUS10166</name>
</gene>
<evidence type="ECO:0000313" key="3">
    <source>
        <dbReference type="Proteomes" id="UP000677054"/>
    </source>
</evidence>
<protein>
    <submittedName>
        <fullName evidence="2">Uncharacterized protein</fullName>
    </submittedName>
</protein>
<sequence>MIVREISPLSRGPSRGPPIFATLLLSPAASSRDLAGFKRTTIFAGLPLAPGIIREISPPSRGHSRGPSGGPPIPCNKVFFN</sequence>
<proteinExistence type="predicted"/>
<dbReference type="Proteomes" id="UP000677054">
    <property type="component" value="Unassembled WGS sequence"/>
</dbReference>
<evidence type="ECO:0000256" key="1">
    <source>
        <dbReference type="SAM" id="MobiDB-lite"/>
    </source>
</evidence>
<dbReference type="EMBL" id="CAJPEV010002828">
    <property type="protein sequence ID" value="CAG0898158.1"/>
    <property type="molecule type" value="Genomic_DNA"/>
</dbReference>